<evidence type="ECO:0000313" key="2">
    <source>
        <dbReference type="Proteomes" id="UP000259030"/>
    </source>
</evidence>
<organism evidence="1 2">
    <name type="scientific">Deinococcus ficus</name>
    <dbReference type="NCBI Taxonomy" id="317577"/>
    <lineage>
        <taxon>Bacteria</taxon>
        <taxon>Thermotogati</taxon>
        <taxon>Deinococcota</taxon>
        <taxon>Deinococci</taxon>
        <taxon>Deinococcales</taxon>
        <taxon>Deinococcaceae</taxon>
        <taxon>Deinococcus</taxon>
    </lineage>
</organism>
<dbReference type="Proteomes" id="UP000259030">
    <property type="component" value="Chromosome"/>
</dbReference>
<gene>
    <name evidence="1" type="ORF">DFI_02835</name>
</gene>
<dbReference type="EMBL" id="CP021081">
    <property type="protein sequence ID" value="ASN80084.1"/>
    <property type="molecule type" value="Genomic_DNA"/>
</dbReference>
<accession>A0A221STW8</accession>
<sequence length="71" mass="7830">MSPQRTEPPHELSCTWVPGTLDIVRARIGSRVIEVTSTTLARVFGPRALDDLYLKGRVTMPVSPQQLSLLA</sequence>
<dbReference type="STRING" id="317577.GCA_000419625_00573"/>
<proteinExistence type="predicted"/>
<dbReference type="KEGG" id="dfc:DFI_02835"/>
<dbReference type="AlphaFoldDB" id="A0A221STW8"/>
<name>A0A221STW8_9DEIO</name>
<dbReference type="OrthoDB" id="72893at2"/>
<evidence type="ECO:0000313" key="1">
    <source>
        <dbReference type="EMBL" id="ASN80084.1"/>
    </source>
</evidence>
<keyword evidence="2" id="KW-1185">Reference proteome</keyword>
<protein>
    <submittedName>
        <fullName evidence="1">Uncharacterized protein</fullName>
    </submittedName>
</protein>
<reference evidence="1 2" key="1">
    <citation type="submission" date="2017-05" db="EMBL/GenBank/DDBJ databases">
        <title>The complete genome sequence of Deinococcus ficus isolated from the rhizosphere of the Ficus religiosa L. in Taiwan.</title>
        <authorList>
            <person name="Wu K.-M."/>
            <person name="Liao T.-L."/>
            <person name="Liu Y.-M."/>
            <person name="Young C.-C."/>
            <person name="Tsai S.-F."/>
        </authorList>
    </citation>
    <scope>NUCLEOTIDE SEQUENCE [LARGE SCALE GENOMIC DNA]</scope>
    <source>
        <strain evidence="1 2">CC-FR2-10</strain>
    </source>
</reference>
<dbReference type="RefSeq" id="WP_022800194.1">
    <property type="nucleotide sequence ID" value="NZ_ATTJ01000001.1"/>
</dbReference>